<evidence type="ECO:0000256" key="2">
    <source>
        <dbReference type="ARBA" id="ARBA00007749"/>
    </source>
</evidence>
<dbReference type="Pfam" id="PF00753">
    <property type="entry name" value="Lactamase_B"/>
    <property type="match status" value="1"/>
</dbReference>
<dbReference type="PANTHER" id="PTHR42978:SF2">
    <property type="entry name" value="102 KBASES UNSTABLE REGION: FROM 1 TO 119443"/>
    <property type="match status" value="1"/>
</dbReference>
<evidence type="ECO:0000256" key="5">
    <source>
        <dbReference type="ARBA" id="ARBA00022833"/>
    </source>
</evidence>
<proteinExistence type="inferred from homology"/>
<dbReference type="EMBL" id="MU857722">
    <property type="protein sequence ID" value="KAK4244843.1"/>
    <property type="molecule type" value="Genomic_DNA"/>
</dbReference>
<keyword evidence="4" id="KW-0378">Hydrolase</keyword>
<feature type="domain" description="Metallo-beta-lactamase" evidence="6">
    <location>
        <begin position="65"/>
        <end position="294"/>
    </location>
</feature>
<dbReference type="InterPro" id="IPR001279">
    <property type="entry name" value="Metallo-B-lactamas"/>
</dbReference>
<keyword evidence="8" id="KW-1185">Reference proteome</keyword>
<reference evidence="7" key="1">
    <citation type="journal article" date="2023" name="Mol. Phylogenet. Evol.">
        <title>Genome-scale phylogeny and comparative genomics of the fungal order Sordariales.</title>
        <authorList>
            <person name="Hensen N."/>
            <person name="Bonometti L."/>
            <person name="Westerberg I."/>
            <person name="Brannstrom I.O."/>
            <person name="Guillou S."/>
            <person name="Cros-Aarteil S."/>
            <person name="Calhoun S."/>
            <person name="Haridas S."/>
            <person name="Kuo A."/>
            <person name="Mondo S."/>
            <person name="Pangilinan J."/>
            <person name="Riley R."/>
            <person name="LaButti K."/>
            <person name="Andreopoulos B."/>
            <person name="Lipzen A."/>
            <person name="Chen C."/>
            <person name="Yan M."/>
            <person name="Daum C."/>
            <person name="Ng V."/>
            <person name="Clum A."/>
            <person name="Steindorff A."/>
            <person name="Ohm R.A."/>
            <person name="Martin F."/>
            <person name="Silar P."/>
            <person name="Natvig D.O."/>
            <person name="Lalanne C."/>
            <person name="Gautier V."/>
            <person name="Ament-Velasquez S.L."/>
            <person name="Kruys A."/>
            <person name="Hutchinson M.I."/>
            <person name="Powell A.J."/>
            <person name="Barry K."/>
            <person name="Miller A.N."/>
            <person name="Grigoriev I.V."/>
            <person name="Debuchy R."/>
            <person name="Gladieux P."/>
            <person name="Hiltunen Thoren M."/>
            <person name="Johannesson H."/>
        </authorList>
    </citation>
    <scope>NUCLEOTIDE SEQUENCE</scope>
    <source>
        <strain evidence="7">CBS 359.72</strain>
    </source>
</reference>
<comment type="cofactor">
    <cofactor evidence="1">
        <name>Zn(2+)</name>
        <dbReference type="ChEBI" id="CHEBI:29105"/>
    </cofactor>
</comment>
<keyword evidence="3" id="KW-0479">Metal-binding</keyword>
<evidence type="ECO:0000256" key="1">
    <source>
        <dbReference type="ARBA" id="ARBA00001947"/>
    </source>
</evidence>
<dbReference type="SMART" id="SM00849">
    <property type="entry name" value="Lactamase_B"/>
    <property type="match status" value="1"/>
</dbReference>
<dbReference type="InterPro" id="IPR036866">
    <property type="entry name" value="RibonucZ/Hydroxyglut_hydro"/>
</dbReference>
<name>A0AAN7CMF2_9PEZI</name>
<comment type="similarity">
    <text evidence="2">Belongs to the metallo-beta-lactamase superfamily.</text>
</comment>
<dbReference type="Proteomes" id="UP001303647">
    <property type="component" value="Unassembled WGS sequence"/>
</dbReference>
<evidence type="ECO:0000256" key="3">
    <source>
        <dbReference type="ARBA" id="ARBA00022723"/>
    </source>
</evidence>
<comment type="caution">
    <text evidence="7">The sequence shown here is derived from an EMBL/GenBank/DDBJ whole genome shotgun (WGS) entry which is preliminary data.</text>
</comment>
<protein>
    <submittedName>
        <fullName evidence="7">Beta-lactamase-like protein</fullName>
    </submittedName>
</protein>
<evidence type="ECO:0000256" key="4">
    <source>
        <dbReference type="ARBA" id="ARBA00022801"/>
    </source>
</evidence>
<dbReference type="CDD" id="cd07729">
    <property type="entry name" value="AHL_lactonase_MBL-fold"/>
    <property type="match status" value="1"/>
</dbReference>
<reference evidence="7" key="2">
    <citation type="submission" date="2023-05" db="EMBL/GenBank/DDBJ databases">
        <authorList>
            <consortium name="Lawrence Berkeley National Laboratory"/>
            <person name="Steindorff A."/>
            <person name="Hensen N."/>
            <person name="Bonometti L."/>
            <person name="Westerberg I."/>
            <person name="Brannstrom I.O."/>
            <person name="Guillou S."/>
            <person name="Cros-Aarteil S."/>
            <person name="Calhoun S."/>
            <person name="Haridas S."/>
            <person name="Kuo A."/>
            <person name="Mondo S."/>
            <person name="Pangilinan J."/>
            <person name="Riley R."/>
            <person name="Labutti K."/>
            <person name="Andreopoulos B."/>
            <person name="Lipzen A."/>
            <person name="Chen C."/>
            <person name="Yanf M."/>
            <person name="Daum C."/>
            <person name="Ng V."/>
            <person name="Clum A."/>
            <person name="Ohm R."/>
            <person name="Martin F."/>
            <person name="Silar P."/>
            <person name="Natvig D."/>
            <person name="Lalanne C."/>
            <person name="Gautier V."/>
            <person name="Ament-Velasquez S.L."/>
            <person name="Kruys A."/>
            <person name="Hutchinson M.I."/>
            <person name="Powell A.J."/>
            <person name="Barry K."/>
            <person name="Miller A.N."/>
            <person name="Grigoriev I.V."/>
            <person name="Debuchy R."/>
            <person name="Gladieux P."/>
            <person name="Thoren M.H."/>
            <person name="Johannesson H."/>
        </authorList>
    </citation>
    <scope>NUCLEOTIDE SEQUENCE</scope>
    <source>
        <strain evidence="7">CBS 359.72</strain>
    </source>
</reference>
<evidence type="ECO:0000259" key="6">
    <source>
        <dbReference type="SMART" id="SM00849"/>
    </source>
</evidence>
<evidence type="ECO:0000313" key="8">
    <source>
        <dbReference type="Proteomes" id="UP001303647"/>
    </source>
</evidence>
<organism evidence="7 8">
    <name type="scientific">Corynascus novoguineensis</name>
    <dbReference type="NCBI Taxonomy" id="1126955"/>
    <lineage>
        <taxon>Eukaryota</taxon>
        <taxon>Fungi</taxon>
        <taxon>Dikarya</taxon>
        <taxon>Ascomycota</taxon>
        <taxon>Pezizomycotina</taxon>
        <taxon>Sordariomycetes</taxon>
        <taxon>Sordariomycetidae</taxon>
        <taxon>Sordariales</taxon>
        <taxon>Chaetomiaceae</taxon>
        <taxon>Corynascus</taxon>
    </lineage>
</organism>
<dbReference type="GO" id="GO:0046872">
    <property type="term" value="F:metal ion binding"/>
    <property type="evidence" value="ECO:0007669"/>
    <property type="project" value="UniProtKB-KW"/>
</dbReference>
<dbReference type="AlphaFoldDB" id="A0AAN7CMF2"/>
<accession>A0AAN7CMF2</accession>
<keyword evidence="5" id="KW-0862">Zinc</keyword>
<dbReference type="SUPFAM" id="SSF56281">
    <property type="entry name" value="Metallo-hydrolase/oxidoreductase"/>
    <property type="match status" value="1"/>
</dbReference>
<sequence>MAPTYPPAADDGDPKKSNGAITVSFMTTGTVRVRPQMRSQPISNQWVIARRLRCFYDRGWTEPLPIGVFIISHPNGPILFDTGESPRYNEPGFVPGWLPTKMLASTTISHEDGVVSQLRSRGIEPSALQAVVVSHLHGDHAGGLEELLAAAPDLPIYVNREHWDFVTSASSFQAKMQGFNRDHWPAGFKPRFLDGKAGPIGPWKHSTKITPDGKVLAVDTPGHVPGHVSVIVRGHDSGGRATTYLLVGDATYGVDLLDKEEPDGINDNPKAALRSLMLIKQFARETELVVLPSHDATVGRLLEDRVIYKPKE</sequence>
<gene>
    <name evidence="7" type="ORF">C7999DRAFT_16926</name>
</gene>
<dbReference type="Gene3D" id="3.60.15.10">
    <property type="entry name" value="Ribonuclease Z/Hydroxyacylglutathione hydrolase-like"/>
    <property type="match status" value="1"/>
</dbReference>
<dbReference type="InterPro" id="IPR051013">
    <property type="entry name" value="MBL_superfamily_lactonases"/>
</dbReference>
<dbReference type="PANTHER" id="PTHR42978">
    <property type="entry name" value="QUORUM-QUENCHING LACTONASE YTNP-RELATED-RELATED"/>
    <property type="match status" value="1"/>
</dbReference>
<evidence type="ECO:0000313" key="7">
    <source>
        <dbReference type="EMBL" id="KAK4244843.1"/>
    </source>
</evidence>
<dbReference type="GO" id="GO:0016787">
    <property type="term" value="F:hydrolase activity"/>
    <property type="evidence" value="ECO:0007669"/>
    <property type="project" value="UniProtKB-KW"/>
</dbReference>